<reference evidence="3" key="1">
    <citation type="submission" date="2019-10" db="EMBL/GenBank/DDBJ databases">
        <title>Complete Genome Sequence of Bradyrhizobium betae type strain PL7HG1T.</title>
        <authorList>
            <person name="Bromfield E.S.P."/>
            <person name="Cloutier S."/>
        </authorList>
    </citation>
    <scope>NUCLEOTIDE SEQUENCE [LARGE SCALE GENOMIC DNA]</scope>
    <source>
        <strain evidence="3">PL7HG1</strain>
    </source>
</reference>
<accession>A0A5P6P231</accession>
<proteinExistence type="predicted"/>
<dbReference type="OrthoDB" id="656942at2"/>
<evidence type="ECO:0000313" key="3">
    <source>
        <dbReference type="Proteomes" id="UP000325641"/>
    </source>
</evidence>
<dbReference type="Proteomes" id="UP000325641">
    <property type="component" value="Chromosome"/>
</dbReference>
<evidence type="ECO:0000256" key="1">
    <source>
        <dbReference type="SAM" id="SignalP"/>
    </source>
</evidence>
<gene>
    <name evidence="2" type="ORF">F8237_07495</name>
</gene>
<evidence type="ECO:0000313" key="2">
    <source>
        <dbReference type="EMBL" id="QFI72246.1"/>
    </source>
</evidence>
<dbReference type="EMBL" id="CP044543">
    <property type="protein sequence ID" value="QFI72246.1"/>
    <property type="molecule type" value="Genomic_DNA"/>
</dbReference>
<organism evidence="2 3">
    <name type="scientific">Bradyrhizobium betae</name>
    <dbReference type="NCBI Taxonomy" id="244734"/>
    <lineage>
        <taxon>Bacteria</taxon>
        <taxon>Pseudomonadati</taxon>
        <taxon>Pseudomonadota</taxon>
        <taxon>Alphaproteobacteria</taxon>
        <taxon>Hyphomicrobiales</taxon>
        <taxon>Nitrobacteraceae</taxon>
        <taxon>Bradyrhizobium</taxon>
    </lineage>
</organism>
<keyword evidence="1" id="KW-0732">Signal</keyword>
<dbReference type="AlphaFoldDB" id="A0A5P6P231"/>
<sequence length="215" mass="23085">MILRTPQFAVRAGSLAMIALVAAMAGSRPSGADLSSASTTLRNAAEFSSISNQADRSRALFEEIGKVLTNPRCMNCHPAGDHPLQGNDGHEHVPPIWRAETGHFEVSCSGCHSGKNFSLHEAATYRSIPGHPRWGFAPLSMAWEGKSLGDICRQLKDVQRNGGRDLAALQEHIAKDDLVAWGWNPGEGRKPAPGSRKGAGELVQAWIDTGAECPR</sequence>
<name>A0A5P6P231_9BRAD</name>
<feature type="signal peptide" evidence="1">
    <location>
        <begin position="1"/>
        <end position="32"/>
    </location>
</feature>
<dbReference type="KEGG" id="bbet:F8237_07495"/>
<dbReference type="SUPFAM" id="SSF48695">
    <property type="entry name" value="Multiheme cytochromes"/>
    <property type="match status" value="1"/>
</dbReference>
<protein>
    <submittedName>
        <fullName evidence="2">Isoquinoline 1-oxidoreductase subunit</fullName>
    </submittedName>
</protein>
<feature type="chain" id="PRO_5024837426" evidence="1">
    <location>
        <begin position="33"/>
        <end position="215"/>
    </location>
</feature>
<dbReference type="InterPro" id="IPR036280">
    <property type="entry name" value="Multihaem_cyt_sf"/>
</dbReference>